<dbReference type="PANTHER" id="PTHR30469:SF15">
    <property type="entry name" value="HLYD FAMILY OF SECRETION PROTEINS"/>
    <property type="match status" value="1"/>
</dbReference>
<keyword evidence="8" id="KW-1185">Reference proteome</keyword>
<dbReference type="FunFam" id="2.40.30.170:FF:000010">
    <property type="entry name" value="Efflux RND transporter periplasmic adaptor subunit"/>
    <property type="match status" value="1"/>
</dbReference>
<comment type="caution">
    <text evidence="7">The sequence shown here is derived from an EMBL/GenBank/DDBJ whole genome shotgun (WGS) entry which is preliminary data.</text>
</comment>
<dbReference type="Pfam" id="PF25989">
    <property type="entry name" value="YknX_C"/>
    <property type="match status" value="1"/>
</dbReference>
<feature type="domain" description="CusB-like beta-barrel" evidence="5">
    <location>
        <begin position="251"/>
        <end position="319"/>
    </location>
</feature>
<dbReference type="Gene3D" id="2.40.30.170">
    <property type="match status" value="1"/>
</dbReference>
<keyword evidence="3" id="KW-0812">Transmembrane</keyword>
<evidence type="ECO:0000259" key="6">
    <source>
        <dbReference type="Pfam" id="PF25989"/>
    </source>
</evidence>
<evidence type="ECO:0000259" key="4">
    <source>
        <dbReference type="Pfam" id="PF25876"/>
    </source>
</evidence>
<comment type="similarity">
    <text evidence="1">Belongs to the membrane fusion protein (MFP) (TC 8.A.1) family.</text>
</comment>
<dbReference type="InterPro" id="IPR058637">
    <property type="entry name" value="YknX-like_C"/>
</dbReference>
<evidence type="ECO:0000313" key="8">
    <source>
        <dbReference type="Proteomes" id="UP000681075"/>
    </source>
</evidence>
<dbReference type="AlphaFoldDB" id="A0A8S8XH20"/>
<dbReference type="Gene3D" id="2.40.50.100">
    <property type="match status" value="1"/>
</dbReference>
<dbReference type="InterPro" id="IPR006143">
    <property type="entry name" value="RND_pump_MFP"/>
</dbReference>
<dbReference type="InterPro" id="IPR058792">
    <property type="entry name" value="Beta-barrel_RND_2"/>
</dbReference>
<feature type="transmembrane region" description="Helical" evidence="3">
    <location>
        <begin position="41"/>
        <end position="58"/>
    </location>
</feature>
<accession>A0A8S8XH20</accession>
<evidence type="ECO:0000313" key="7">
    <source>
        <dbReference type="EMBL" id="GIL41824.1"/>
    </source>
</evidence>
<dbReference type="GO" id="GO:1990281">
    <property type="term" value="C:efflux pump complex"/>
    <property type="evidence" value="ECO:0007669"/>
    <property type="project" value="TreeGrafter"/>
</dbReference>
<dbReference type="PANTHER" id="PTHR30469">
    <property type="entry name" value="MULTIDRUG RESISTANCE PROTEIN MDTA"/>
    <property type="match status" value="1"/>
</dbReference>
<evidence type="ECO:0000256" key="3">
    <source>
        <dbReference type="SAM" id="Phobius"/>
    </source>
</evidence>
<feature type="region of interest" description="Disordered" evidence="2">
    <location>
        <begin position="155"/>
        <end position="182"/>
    </location>
</feature>
<evidence type="ECO:0000256" key="1">
    <source>
        <dbReference type="ARBA" id="ARBA00009477"/>
    </source>
</evidence>
<feature type="domain" description="YknX-like C-terminal permuted SH3-like" evidence="6">
    <location>
        <begin position="328"/>
        <end position="396"/>
    </location>
</feature>
<dbReference type="RefSeq" id="WP_420245483.1">
    <property type="nucleotide sequence ID" value="NZ_BOPV01000001.1"/>
</dbReference>
<dbReference type="InterPro" id="IPR058624">
    <property type="entry name" value="MdtA-like_HH"/>
</dbReference>
<evidence type="ECO:0000259" key="5">
    <source>
        <dbReference type="Pfam" id="PF25954"/>
    </source>
</evidence>
<feature type="region of interest" description="Disordered" evidence="2">
    <location>
        <begin position="393"/>
        <end position="412"/>
    </location>
</feature>
<dbReference type="GO" id="GO:0015562">
    <property type="term" value="F:efflux transmembrane transporter activity"/>
    <property type="evidence" value="ECO:0007669"/>
    <property type="project" value="TreeGrafter"/>
</dbReference>
<sequence length="412" mass="43513">MSPSRPAILPRPVEETAYVAPPAPRDRLAMARDMLRGRRKWIALGVLALLVAALAASMRGKGGDAAATKDVPSLTVTTATVERSTMAKNLLVTGSITAWDELPIGSEIGGYALVQVLVEEGDKVQAGQLLARFNDSVLKADLAQKEAALREAEASASQLGADARRAEELSKSGTTSGRDLDTRKAAAVTAQARVGVAKANLDQAAARLRQTEVRAPAAGTITARGARLGAVPNAGTEMFRMIREDRLELWAEVPEMDITSIAVGQKVSVRIDGSPDTARTFDGTVRLVGPAVNPQTRLGKVQIALPNDAGLKPGMFVRGMVELGKASVLSVPEQSVIYKDQRPQVFALLPDNKVQMRNVETGARQDGKIALLKGVQEGEKVVLAGAGYLKEGDKVNPTAAPTGAVRPLPTQE</sequence>
<proteinExistence type="inferred from homology"/>
<dbReference type="NCBIfam" id="TIGR01730">
    <property type="entry name" value="RND_mfp"/>
    <property type="match status" value="1"/>
</dbReference>
<dbReference type="Pfam" id="PF25876">
    <property type="entry name" value="HH_MFP_RND"/>
    <property type="match status" value="1"/>
</dbReference>
<keyword evidence="3" id="KW-0472">Membrane</keyword>
<gene>
    <name evidence="7" type="ORF">TMPK1_40610</name>
</gene>
<dbReference type="Gene3D" id="1.10.287.470">
    <property type="entry name" value="Helix hairpin bin"/>
    <property type="match status" value="1"/>
</dbReference>
<keyword evidence="3" id="KW-1133">Transmembrane helix</keyword>
<dbReference type="Gene3D" id="2.40.420.20">
    <property type="match status" value="1"/>
</dbReference>
<name>A0A8S8XH20_9PROT</name>
<dbReference type="Proteomes" id="UP000681075">
    <property type="component" value="Unassembled WGS sequence"/>
</dbReference>
<feature type="domain" description="Multidrug resistance protein MdtA-like alpha-helical hairpin" evidence="4">
    <location>
        <begin position="142"/>
        <end position="211"/>
    </location>
</feature>
<reference evidence="7" key="1">
    <citation type="submission" date="2021-02" db="EMBL/GenBank/DDBJ databases">
        <title>Genome sequence of Rhodospirillales sp. strain TMPK1 isolated from soil.</title>
        <authorList>
            <person name="Nakai R."/>
            <person name="Kusada H."/>
            <person name="Tamaki H."/>
        </authorList>
    </citation>
    <scope>NUCLEOTIDE SEQUENCE</scope>
    <source>
        <strain evidence="7">TMPK1</strain>
    </source>
</reference>
<evidence type="ECO:0000256" key="2">
    <source>
        <dbReference type="SAM" id="MobiDB-lite"/>
    </source>
</evidence>
<organism evidence="7 8">
    <name type="scientific">Roseiterribacter gracilis</name>
    <dbReference type="NCBI Taxonomy" id="2812848"/>
    <lineage>
        <taxon>Bacteria</taxon>
        <taxon>Pseudomonadati</taxon>
        <taxon>Pseudomonadota</taxon>
        <taxon>Alphaproteobacteria</taxon>
        <taxon>Rhodospirillales</taxon>
        <taxon>Roseiterribacteraceae</taxon>
        <taxon>Roseiterribacter</taxon>
    </lineage>
</organism>
<protein>
    <submittedName>
        <fullName evidence="7">Secretion protein HlyD</fullName>
    </submittedName>
</protein>
<dbReference type="Pfam" id="PF25954">
    <property type="entry name" value="Beta-barrel_RND_2"/>
    <property type="match status" value="1"/>
</dbReference>
<dbReference type="SUPFAM" id="SSF111369">
    <property type="entry name" value="HlyD-like secretion proteins"/>
    <property type="match status" value="1"/>
</dbReference>
<dbReference type="EMBL" id="BOPV01000001">
    <property type="protein sequence ID" value="GIL41824.1"/>
    <property type="molecule type" value="Genomic_DNA"/>
</dbReference>